<proteinExistence type="predicted"/>
<evidence type="ECO:0000313" key="2">
    <source>
        <dbReference type="Proteomes" id="UP000602745"/>
    </source>
</evidence>
<reference evidence="1" key="2">
    <citation type="submission" date="2020-09" db="EMBL/GenBank/DDBJ databases">
        <authorList>
            <person name="Sun Q."/>
            <person name="Sedlacek I."/>
        </authorList>
    </citation>
    <scope>NUCLEOTIDE SEQUENCE</scope>
    <source>
        <strain evidence="1">CCM 7684</strain>
    </source>
</reference>
<protein>
    <submittedName>
        <fullName evidence="1">Uncharacterized protein</fullName>
    </submittedName>
</protein>
<organism evidence="1 2">
    <name type="scientific">Agaricicola taiwanensis</name>
    <dbReference type="NCBI Taxonomy" id="591372"/>
    <lineage>
        <taxon>Bacteria</taxon>
        <taxon>Pseudomonadati</taxon>
        <taxon>Pseudomonadota</taxon>
        <taxon>Alphaproteobacteria</taxon>
        <taxon>Rhodobacterales</taxon>
        <taxon>Paracoccaceae</taxon>
        <taxon>Agaricicola</taxon>
    </lineage>
</organism>
<dbReference type="AlphaFoldDB" id="A0A8J2YGP8"/>
<name>A0A8J2YGP8_9RHOB</name>
<keyword evidence="2" id="KW-1185">Reference proteome</keyword>
<dbReference type="Proteomes" id="UP000602745">
    <property type="component" value="Unassembled WGS sequence"/>
</dbReference>
<sequence length="59" mass="6497">MMEKEKTGGDMNLLNRVAEWLGGSGQEDEVLEEWPLGAEGWIDTAPQGGDILQQARIIL</sequence>
<gene>
    <name evidence="1" type="ORF">GCM10007276_13070</name>
</gene>
<accession>A0A8J2YGP8</accession>
<dbReference type="EMBL" id="BMCP01000001">
    <property type="protein sequence ID" value="GGE36993.1"/>
    <property type="molecule type" value="Genomic_DNA"/>
</dbReference>
<comment type="caution">
    <text evidence="1">The sequence shown here is derived from an EMBL/GenBank/DDBJ whole genome shotgun (WGS) entry which is preliminary data.</text>
</comment>
<reference evidence="1" key="1">
    <citation type="journal article" date="2014" name="Int. J. Syst. Evol. Microbiol.">
        <title>Complete genome sequence of Corynebacterium casei LMG S-19264T (=DSM 44701T), isolated from a smear-ripened cheese.</title>
        <authorList>
            <consortium name="US DOE Joint Genome Institute (JGI-PGF)"/>
            <person name="Walter F."/>
            <person name="Albersmeier A."/>
            <person name="Kalinowski J."/>
            <person name="Ruckert C."/>
        </authorList>
    </citation>
    <scope>NUCLEOTIDE SEQUENCE</scope>
    <source>
        <strain evidence="1">CCM 7684</strain>
    </source>
</reference>
<evidence type="ECO:0000313" key="1">
    <source>
        <dbReference type="EMBL" id="GGE36993.1"/>
    </source>
</evidence>
<dbReference type="RefSeq" id="WP_188408856.1">
    <property type="nucleotide sequence ID" value="NZ_BMCP01000001.1"/>
</dbReference>